<dbReference type="Gene3D" id="3.40.50.720">
    <property type="entry name" value="NAD(P)-binding Rossmann-like Domain"/>
    <property type="match status" value="1"/>
</dbReference>
<evidence type="ECO:0000313" key="4">
    <source>
        <dbReference type="EMBL" id="KAF7350781.1"/>
    </source>
</evidence>
<feature type="domain" description="NmrA-like" evidence="3">
    <location>
        <begin position="13"/>
        <end position="258"/>
    </location>
</feature>
<dbReference type="InterPro" id="IPR036291">
    <property type="entry name" value="NAD(P)-bd_dom_sf"/>
</dbReference>
<comment type="caution">
    <text evidence="4">The sequence shown here is derived from an EMBL/GenBank/DDBJ whole genome shotgun (WGS) entry which is preliminary data.</text>
</comment>
<dbReference type="SUPFAM" id="SSF51735">
    <property type="entry name" value="NAD(P)-binding Rossmann-fold domains"/>
    <property type="match status" value="1"/>
</dbReference>
<keyword evidence="5" id="KW-1185">Reference proteome</keyword>
<protein>
    <submittedName>
        <fullName evidence="4">NmrA domain-containing protein</fullName>
    </submittedName>
</protein>
<organism evidence="4 5">
    <name type="scientific">Mycena sanguinolenta</name>
    <dbReference type="NCBI Taxonomy" id="230812"/>
    <lineage>
        <taxon>Eukaryota</taxon>
        <taxon>Fungi</taxon>
        <taxon>Dikarya</taxon>
        <taxon>Basidiomycota</taxon>
        <taxon>Agaricomycotina</taxon>
        <taxon>Agaricomycetes</taxon>
        <taxon>Agaricomycetidae</taxon>
        <taxon>Agaricales</taxon>
        <taxon>Marasmiineae</taxon>
        <taxon>Mycenaceae</taxon>
        <taxon>Mycena</taxon>
    </lineage>
</organism>
<keyword evidence="2" id="KW-0521">NADP</keyword>
<evidence type="ECO:0000259" key="3">
    <source>
        <dbReference type="Pfam" id="PF05368"/>
    </source>
</evidence>
<reference evidence="4" key="1">
    <citation type="submission" date="2020-05" db="EMBL/GenBank/DDBJ databases">
        <title>Mycena genomes resolve the evolution of fungal bioluminescence.</title>
        <authorList>
            <person name="Tsai I.J."/>
        </authorList>
    </citation>
    <scope>NUCLEOTIDE SEQUENCE</scope>
    <source>
        <strain evidence="4">160909Yilan</strain>
    </source>
</reference>
<dbReference type="Gene3D" id="3.90.25.10">
    <property type="entry name" value="UDP-galactose 4-epimerase, domain 1"/>
    <property type="match status" value="1"/>
</dbReference>
<dbReference type="CDD" id="cd05251">
    <property type="entry name" value="NmrA_like_SDR_a"/>
    <property type="match status" value="1"/>
</dbReference>
<dbReference type="Proteomes" id="UP000623467">
    <property type="component" value="Unassembled WGS sequence"/>
</dbReference>
<sequence>MPTYRISSNIMIITIIGATGLQGSAVLNAVLAHGKYAPRAVSRNLESAASQALAARGVEVVKANLFDKESLKNAMRGSAVVFGVTNFWDPEVFPADLDGRNEIIQGKNLVDAAKEVNVGFFIWSSLPSATKESKGIHTTVYNLDNKAIIEDYLKASGVPHAILLTGWFAENLWTWNYLQRTSNGYTVSVANYWPENVQAFTWVTHDLGAAVIALLTNYSDPEKSVLGAAYPVISFRATYPQLAAAIATEIGKEVTFTVRQSEGIDELDEMYKFLSKYGWYKHTPVPEPDLATMGVQFGSMQDFVKTEILPRFA</sequence>
<dbReference type="AlphaFoldDB" id="A0A8H6Y2F9"/>
<dbReference type="PANTHER" id="PTHR42748">
    <property type="entry name" value="NITROGEN METABOLITE REPRESSION PROTEIN NMRA FAMILY MEMBER"/>
    <property type="match status" value="1"/>
</dbReference>
<dbReference type="InterPro" id="IPR008030">
    <property type="entry name" value="NmrA-like"/>
</dbReference>
<accession>A0A8H6Y2F9</accession>
<dbReference type="EMBL" id="JACAZH010000014">
    <property type="protein sequence ID" value="KAF7350781.1"/>
    <property type="molecule type" value="Genomic_DNA"/>
</dbReference>
<gene>
    <name evidence="4" type="ORF">MSAN_01639300</name>
</gene>
<comment type="similarity">
    <text evidence="1">Belongs to the NmrA-type oxidoreductase family.</text>
</comment>
<dbReference type="OrthoDB" id="419598at2759"/>
<evidence type="ECO:0000313" key="5">
    <source>
        <dbReference type="Proteomes" id="UP000623467"/>
    </source>
</evidence>
<evidence type="ECO:0000256" key="2">
    <source>
        <dbReference type="ARBA" id="ARBA00022857"/>
    </source>
</evidence>
<dbReference type="Pfam" id="PF05368">
    <property type="entry name" value="NmrA"/>
    <property type="match status" value="1"/>
</dbReference>
<name>A0A8H6Y2F9_9AGAR</name>
<dbReference type="InterPro" id="IPR051164">
    <property type="entry name" value="NmrA-like_oxidored"/>
</dbReference>
<proteinExistence type="inferred from homology"/>
<dbReference type="PANTHER" id="PTHR42748:SF7">
    <property type="entry name" value="NMRA LIKE REDOX SENSOR 1-RELATED"/>
    <property type="match status" value="1"/>
</dbReference>
<evidence type="ECO:0000256" key="1">
    <source>
        <dbReference type="ARBA" id="ARBA00006328"/>
    </source>
</evidence>